<dbReference type="EC" id="2.7.2.3" evidence="4 9"/>
<feature type="binding site" evidence="9">
    <location>
        <position position="200"/>
    </location>
    <ligand>
        <name>ATP</name>
        <dbReference type="ChEBI" id="CHEBI:30616"/>
    </ligand>
</feature>
<feature type="binding site" evidence="9">
    <location>
        <position position="38"/>
    </location>
    <ligand>
        <name>substrate</name>
    </ligand>
</feature>
<keyword evidence="6 9" id="KW-0547">Nucleotide-binding</keyword>
<evidence type="ECO:0000256" key="2">
    <source>
        <dbReference type="ARBA" id="ARBA00008982"/>
    </source>
</evidence>
<feature type="binding site" evidence="9">
    <location>
        <begin position="61"/>
        <end position="64"/>
    </location>
    <ligand>
        <name>substrate</name>
    </ligand>
</feature>
<evidence type="ECO:0000256" key="3">
    <source>
        <dbReference type="ARBA" id="ARBA00011245"/>
    </source>
</evidence>
<dbReference type="PRINTS" id="PR00477">
    <property type="entry name" value="PHGLYCKINASE"/>
</dbReference>
<protein>
    <recommendedName>
        <fullName evidence="4 9">Phosphoglycerate kinase</fullName>
        <ecNumber evidence="4 9">2.7.2.3</ecNumber>
    </recommendedName>
</protein>
<keyword evidence="9" id="KW-0324">Glycolysis</keyword>
<dbReference type="Gene3D" id="3.40.50.1260">
    <property type="entry name" value="Phosphoglycerate kinase, N-terminal domain"/>
    <property type="match status" value="2"/>
</dbReference>
<comment type="caution">
    <text evidence="9">Lacks conserved residue(s) required for the propagation of feature annotation.</text>
</comment>
<sequence>MIKKIIKINDINFFQKRVVIREDFNVPIKNNIIIDDQRLKAAIPTLKSILKKGASVIVLSHLGRPKEGKFDKNFSLKPIVKYFKKKLNYSISFVNNYLNKKIHTKPKELTICENVRFNIGEKSNNKYLAKQLSNLGEIFIMDAFGVAHRIHASTYGIAKYARIAIAGPLLIKELTTLQNIFKNLKKPIITIIGGAKIFNKLEFLKKVVTRTNYLILGGCLLNIFIKTKILQTKISSYEKKLLKETKLITKLSKKNKCKIPFPIDVIINKSFLNTNLTYNKDITNINTDDIIMDIGPNTINRYINCINKAKTIIWNGPLGAFEYPQFAYGTKKIAKTIANSSALSIIGGGDTINAINQYNLSKKIDYISTGGGAFIYYFIEQTLPIISILENKLKTNT</sequence>
<keyword evidence="7 9" id="KW-0418">Kinase</keyword>
<dbReference type="RefSeq" id="WP_338516087.1">
    <property type="nucleotide sequence ID" value="NZ_CP135137.1"/>
</dbReference>
<gene>
    <name evidence="9" type="primary">pgk</name>
    <name evidence="11" type="ORF">RQL39_02385</name>
</gene>
<feature type="binding site" evidence="9">
    <location>
        <position position="149"/>
    </location>
    <ligand>
        <name>substrate</name>
    </ligand>
</feature>
<evidence type="ECO:0000256" key="7">
    <source>
        <dbReference type="ARBA" id="ARBA00022777"/>
    </source>
</evidence>
<feature type="binding site" evidence="9">
    <location>
        <begin position="23"/>
        <end position="25"/>
    </location>
    <ligand>
        <name>substrate</name>
    </ligand>
</feature>
<evidence type="ECO:0000256" key="10">
    <source>
        <dbReference type="RuleBase" id="RU000532"/>
    </source>
</evidence>
<accession>A0ABZ2GXM3</accession>
<feature type="binding site" evidence="9">
    <location>
        <position position="116"/>
    </location>
    <ligand>
        <name>substrate</name>
    </ligand>
</feature>
<dbReference type="PANTHER" id="PTHR11406:SF23">
    <property type="entry name" value="PHOSPHOGLYCERATE KINASE 1, CHLOROPLASTIC-RELATED"/>
    <property type="match status" value="1"/>
</dbReference>
<dbReference type="PANTHER" id="PTHR11406">
    <property type="entry name" value="PHOSPHOGLYCERATE KINASE"/>
    <property type="match status" value="1"/>
</dbReference>
<evidence type="ECO:0000256" key="9">
    <source>
        <dbReference type="HAMAP-Rule" id="MF_00145"/>
    </source>
</evidence>
<comment type="catalytic activity">
    <reaction evidence="1 9 10">
        <text>(2R)-3-phosphoglycerate + ATP = (2R)-3-phospho-glyceroyl phosphate + ADP</text>
        <dbReference type="Rhea" id="RHEA:14801"/>
        <dbReference type="ChEBI" id="CHEBI:30616"/>
        <dbReference type="ChEBI" id="CHEBI:57604"/>
        <dbReference type="ChEBI" id="CHEBI:58272"/>
        <dbReference type="ChEBI" id="CHEBI:456216"/>
        <dbReference type="EC" id="2.7.2.3"/>
    </reaction>
</comment>
<dbReference type="SUPFAM" id="SSF53748">
    <property type="entry name" value="Phosphoglycerate kinase"/>
    <property type="match status" value="1"/>
</dbReference>
<evidence type="ECO:0000256" key="8">
    <source>
        <dbReference type="ARBA" id="ARBA00022840"/>
    </source>
</evidence>
<feature type="binding site" evidence="9">
    <location>
        <begin position="348"/>
        <end position="351"/>
    </location>
    <ligand>
        <name>ATP</name>
        <dbReference type="ChEBI" id="CHEBI:30616"/>
    </ligand>
</feature>
<comment type="subcellular location">
    <subcellularLocation>
        <location evidence="9">Cytoplasm</location>
    </subcellularLocation>
</comment>
<dbReference type="PROSITE" id="PS00111">
    <property type="entry name" value="PGLYCERATE_KINASE"/>
    <property type="match status" value="1"/>
</dbReference>
<dbReference type="InterPro" id="IPR015911">
    <property type="entry name" value="Phosphoglycerate_kinase_CS"/>
</dbReference>
<dbReference type="GO" id="GO:0004618">
    <property type="term" value="F:phosphoglycerate kinase activity"/>
    <property type="evidence" value="ECO:0007669"/>
    <property type="project" value="UniProtKB-EC"/>
</dbReference>
<comment type="similarity">
    <text evidence="2 9 10">Belongs to the phosphoglycerate kinase family.</text>
</comment>
<proteinExistence type="inferred from homology"/>
<dbReference type="HAMAP" id="MF_00145">
    <property type="entry name" value="Phosphoglyc_kinase"/>
    <property type="match status" value="1"/>
</dbReference>
<name>A0ABZ2GXM3_9GAMM</name>
<keyword evidence="9" id="KW-0963">Cytoplasm</keyword>
<evidence type="ECO:0000256" key="1">
    <source>
        <dbReference type="ARBA" id="ARBA00000642"/>
    </source>
</evidence>
<keyword evidence="12" id="KW-1185">Reference proteome</keyword>
<feature type="binding site" evidence="9">
    <location>
        <position position="322"/>
    </location>
    <ligand>
        <name>ATP</name>
        <dbReference type="ChEBI" id="CHEBI:30616"/>
    </ligand>
</feature>
<keyword evidence="8 9" id="KW-0067">ATP-binding</keyword>
<comment type="subunit">
    <text evidence="3 9">Monomer.</text>
</comment>
<keyword evidence="5 9" id="KW-0808">Transferase</keyword>
<comment type="pathway">
    <text evidence="9">Carbohydrate degradation; glycolysis; pyruvate from D-glyceraldehyde 3-phosphate: step 2/5.</text>
</comment>
<evidence type="ECO:0000313" key="12">
    <source>
        <dbReference type="Proteomes" id="UP001368618"/>
    </source>
</evidence>
<reference evidence="11" key="1">
    <citation type="submission" date="2023-09" db="EMBL/GenBank/DDBJ databases">
        <title>Genomes of two closely related lineages of the louse Polyplax serrata with different host specificities.</title>
        <authorList>
            <person name="Martinu J."/>
            <person name="Tarabai H."/>
            <person name="Stefka J."/>
            <person name="Hypsa V."/>
        </authorList>
    </citation>
    <scope>NUCLEOTIDE SEQUENCE [LARGE SCALE GENOMIC DNA]</scope>
    <source>
        <strain evidence="11">98ZLc_SE</strain>
    </source>
</reference>
<dbReference type="Proteomes" id="UP001368618">
    <property type="component" value="Chromosome"/>
</dbReference>
<dbReference type="InterPro" id="IPR015824">
    <property type="entry name" value="Phosphoglycerate_kinase_N"/>
</dbReference>
<dbReference type="InterPro" id="IPR036043">
    <property type="entry name" value="Phosphoglycerate_kinase_sf"/>
</dbReference>
<dbReference type="PIRSF" id="PIRSF000724">
    <property type="entry name" value="Pgk"/>
    <property type="match status" value="1"/>
</dbReference>
<dbReference type="InterPro" id="IPR001576">
    <property type="entry name" value="Phosphoglycerate_kinase"/>
</dbReference>
<dbReference type="Pfam" id="PF00162">
    <property type="entry name" value="PGK"/>
    <property type="match status" value="1"/>
</dbReference>
<evidence type="ECO:0000256" key="4">
    <source>
        <dbReference type="ARBA" id="ARBA00013061"/>
    </source>
</evidence>
<evidence type="ECO:0000256" key="5">
    <source>
        <dbReference type="ARBA" id="ARBA00022679"/>
    </source>
</evidence>
<dbReference type="EMBL" id="CP135137">
    <property type="protein sequence ID" value="WWR11511.1"/>
    <property type="molecule type" value="Genomic_DNA"/>
</dbReference>
<evidence type="ECO:0000313" key="11">
    <source>
        <dbReference type="EMBL" id="WWR11511.1"/>
    </source>
</evidence>
<organism evidence="11 12">
    <name type="scientific">Candidatus Legionella polyplacis</name>
    <dbReference type="NCBI Taxonomy" id="2005262"/>
    <lineage>
        <taxon>Bacteria</taxon>
        <taxon>Pseudomonadati</taxon>
        <taxon>Pseudomonadota</taxon>
        <taxon>Gammaproteobacteria</taxon>
        <taxon>Legionellales</taxon>
        <taxon>Legionellaceae</taxon>
        <taxon>Legionella</taxon>
    </lineage>
</organism>
<evidence type="ECO:0000256" key="6">
    <source>
        <dbReference type="ARBA" id="ARBA00022741"/>
    </source>
</evidence>